<evidence type="ECO:0000313" key="3">
    <source>
        <dbReference type="Proteomes" id="UP000829401"/>
    </source>
</evidence>
<dbReference type="InterPro" id="IPR050968">
    <property type="entry name" value="Cytochrome_c_oxidase_bac_sub4"/>
</dbReference>
<protein>
    <recommendedName>
        <fullName evidence="4">Quinol oxidase subunit 4</fullName>
    </recommendedName>
</protein>
<evidence type="ECO:0000313" key="2">
    <source>
        <dbReference type="EMBL" id="UNO47731.1"/>
    </source>
</evidence>
<dbReference type="PANTHER" id="PTHR36835:SF1">
    <property type="entry name" value="CYTOCHROME BO(3) UBIQUINOL OXIDASE SUBUNIT 4"/>
    <property type="match status" value="1"/>
</dbReference>
<dbReference type="GO" id="GO:0009486">
    <property type="term" value="F:cytochrome bo3 ubiquinol oxidase activity"/>
    <property type="evidence" value="ECO:0007669"/>
    <property type="project" value="TreeGrafter"/>
</dbReference>
<dbReference type="GO" id="GO:0005886">
    <property type="term" value="C:plasma membrane"/>
    <property type="evidence" value="ECO:0007669"/>
    <property type="project" value="TreeGrafter"/>
</dbReference>
<keyword evidence="1" id="KW-0812">Transmembrane</keyword>
<reference evidence="3" key="1">
    <citation type="journal article" date="2022" name="G3 (Bethesda)">
        <title>Unveiling the complete genome sequence of Alicyclobacillus acidoterrestris DSM 3922T, a taint-producing strain.</title>
        <authorList>
            <person name="Leonardo I.C."/>
            <person name="Barreto Crespo M.T."/>
            <person name="Gaspar F.B."/>
        </authorList>
    </citation>
    <scope>NUCLEOTIDE SEQUENCE [LARGE SCALE GENOMIC DNA]</scope>
    <source>
        <strain evidence="3">DSM 3922</strain>
    </source>
</reference>
<organism evidence="2 3">
    <name type="scientific">Alicyclobacillus acidoterrestris (strain ATCC 49025 / DSM 3922 / CIP 106132 / NCIMB 13137 / GD3B)</name>
    <dbReference type="NCBI Taxonomy" id="1356854"/>
    <lineage>
        <taxon>Bacteria</taxon>
        <taxon>Bacillati</taxon>
        <taxon>Bacillota</taxon>
        <taxon>Bacilli</taxon>
        <taxon>Bacillales</taxon>
        <taxon>Alicyclobacillaceae</taxon>
        <taxon>Alicyclobacillus</taxon>
    </lineage>
</organism>
<proteinExistence type="predicted"/>
<dbReference type="GO" id="GO:0009319">
    <property type="term" value="C:cytochrome o ubiquinol oxidase complex"/>
    <property type="evidence" value="ECO:0007669"/>
    <property type="project" value="TreeGrafter"/>
</dbReference>
<dbReference type="KEGG" id="aaco:K1I37_13660"/>
<dbReference type="RefSeq" id="WP_146824450.1">
    <property type="nucleotide sequence ID" value="NZ_AURB01000159.1"/>
</dbReference>
<dbReference type="Proteomes" id="UP000829401">
    <property type="component" value="Chromosome"/>
</dbReference>
<dbReference type="AlphaFoldDB" id="A0A9E6ZIF0"/>
<dbReference type="OrthoDB" id="2376765at2"/>
<keyword evidence="1" id="KW-1133">Transmembrane helix</keyword>
<keyword evidence="1" id="KW-0472">Membrane</keyword>
<feature type="transmembrane region" description="Helical" evidence="1">
    <location>
        <begin position="79"/>
        <end position="100"/>
    </location>
</feature>
<accession>A0A9E6ZIF0</accession>
<dbReference type="EMBL" id="CP080467">
    <property type="protein sequence ID" value="UNO47731.1"/>
    <property type="molecule type" value="Genomic_DNA"/>
</dbReference>
<name>A0A9E6ZIF0_ALIAG</name>
<dbReference type="GO" id="GO:0015990">
    <property type="term" value="P:electron transport coupled proton transport"/>
    <property type="evidence" value="ECO:0007669"/>
    <property type="project" value="TreeGrafter"/>
</dbReference>
<dbReference type="GO" id="GO:0015078">
    <property type="term" value="F:proton transmembrane transporter activity"/>
    <property type="evidence" value="ECO:0007669"/>
    <property type="project" value="TreeGrafter"/>
</dbReference>
<dbReference type="GO" id="GO:0019646">
    <property type="term" value="P:aerobic electron transport chain"/>
    <property type="evidence" value="ECO:0007669"/>
    <property type="project" value="TreeGrafter"/>
</dbReference>
<evidence type="ECO:0000256" key="1">
    <source>
        <dbReference type="SAM" id="Phobius"/>
    </source>
</evidence>
<gene>
    <name evidence="2" type="ORF">K1I37_13660</name>
</gene>
<dbReference type="PANTHER" id="PTHR36835">
    <property type="entry name" value="CYTOCHROME BO(3) UBIQUINOL OXIDASE SUBUNIT 4"/>
    <property type="match status" value="1"/>
</dbReference>
<evidence type="ECO:0008006" key="4">
    <source>
        <dbReference type="Google" id="ProtNLM"/>
    </source>
</evidence>
<keyword evidence="3" id="KW-1185">Reference proteome</keyword>
<feature type="transmembrane region" description="Helical" evidence="1">
    <location>
        <begin position="46"/>
        <end position="67"/>
    </location>
</feature>
<feature type="transmembrane region" description="Helical" evidence="1">
    <location>
        <begin position="20"/>
        <end position="40"/>
    </location>
</feature>
<sequence>MNLYQEPGSSSDAPFPWRYVGAFFICVALTGLALLVALGLHLPGTVMVFIVLAMALIQVILQLTLLLHASFSDERWMRGAALAGGTFIAIVVIGFTYLVMTFNSGVS</sequence>